<dbReference type="InterPro" id="IPR019787">
    <property type="entry name" value="Znf_PHD-finger"/>
</dbReference>
<evidence type="ECO:0000313" key="8">
    <source>
        <dbReference type="EMBL" id="WVW83113.1"/>
    </source>
</evidence>
<feature type="compositionally biased region" description="Gly residues" evidence="6">
    <location>
        <begin position="140"/>
        <end position="156"/>
    </location>
</feature>
<feature type="domain" description="Chromo" evidence="7">
    <location>
        <begin position="589"/>
        <end position="656"/>
    </location>
</feature>
<proteinExistence type="predicted"/>
<keyword evidence="3" id="KW-0863">Zinc-finger</keyword>
<dbReference type="EMBL" id="CP144543">
    <property type="protein sequence ID" value="WVW83113.1"/>
    <property type="molecule type" value="Genomic_DNA"/>
</dbReference>
<feature type="compositionally biased region" description="Pro residues" evidence="6">
    <location>
        <begin position="356"/>
        <end position="365"/>
    </location>
</feature>
<dbReference type="GO" id="GO:0005634">
    <property type="term" value="C:nucleus"/>
    <property type="evidence" value="ECO:0007669"/>
    <property type="project" value="UniProtKB-SubCell"/>
</dbReference>
<dbReference type="InterPro" id="IPR023779">
    <property type="entry name" value="Chromodomain_CS"/>
</dbReference>
<evidence type="ECO:0000256" key="6">
    <source>
        <dbReference type="SAM" id="MobiDB-lite"/>
    </source>
</evidence>
<feature type="compositionally biased region" description="Polar residues" evidence="6">
    <location>
        <begin position="1"/>
        <end position="18"/>
    </location>
</feature>
<feature type="region of interest" description="Disordered" evidence="6">
    <location>
        <begin position="737"/>
        <end position="809"/>
    </location>
</feature>
<name>A0AAJ8M8U1_9TREE</name>
<keyword evidence="9" id="KW-1185">Reference proteome</keyword>
<feature type="compositionally biased region" description="Polar residues" evidence="6">
    <location>
        <begin position="761"/>
        <end position="777"/>
    </location>
</feature>
<dbReference type="InterPro" id="IPR023780">
    <property type="entry name" value="Chromo_domain"/>
</dbReference>
<feature type="region of interest" description="Disordered" evidence="6">
    <location>
        <begin position="678"/>
        <end position="714"/>
    </location>
</feature>
<dbReference type="InterPro" id="IPR016197">
    <property type="entry name" value="Chromo-like_dom_sf"/>
</dbReference>
<feature type="compositionally biased region" description="Acidic residues" evidence="6">
    <location>
        <begin position="739"/>
        <end position="756"/>
    </location>
</feature>
<feature type="region of interest" description="Disordered" evidence="6">
    <location>
        <begin position="1"/>
        <end position="49"/>
    </location>
</feature>
<feature type="region of interest" description="Disordered" evidence="6">
    <location>
        <begin position="138"/>
        <end position="183"/>
    </location>
</feature>
<feature type="compositionally biased region" description="Basic and acidic residues" evidence="6">
    <location>
        <begin position="386"/>
        <end position="404"/>
    </location>
</feature>
<dbReference type="Gene3D" id="2.40.50.40">
    <property type="match status" value="1"/>
</dbReference>
<feature type="compositionally biased region" description="Acidic residues" evidence="6">
    <location>
        <begin position="686"/>
        <end position="704"/>
    </location>
</feature>
<dbReference type="SMART" id="SM00298">
    <property type="entry name" value="CHROMO"/>
    <property type="match status" value="1"/>
</dbReference>
<dbReference type="CDD" id="cd15489">
    <property type="entry name" value="PHD_SF"/>
    <property type="match status" value="1"/>
</dbReference>
<dbReference type="GeneID" id="30212818"/>
<accession>A0AAJ8M8U1</accession>
<evidence type="ECO:0000256" key="1">
    <source>
        <dbReference type="ARBA" id="ARBA00004123"/>
    </source>
</evidence>
<protein>
    <recommendedName>
        <fullName evidence="7">Chromo domain-containing protein</fullName>
    </recommendedName>
</protein>
<dbReference type="PANTHER" id="PTHR22812">
    <property type="entry name" value="CHROMOBOX PROTEIN"/>
    <property type="match status" value="1"/>
</dbReference>
<dbReference type="Proteomes" id="UP000092730">
    <property type="component" value="Chromosome 3"/>
</dbReference>
<gene>
    <name evidence="8" type="ORF">I302_105131</name>
</gene>
<feature type="compositionally biased region" description="Low complexity" evidence="6">
    <location>
        <begin position="321"/>
        <end position="335"/>
    </location>
</feature>
<dbReference type="AlphaFoldDB" id="A0AAJ8M8U1"/>
<reference evidence="8" key="1">
    <citation type="submission" date="2013-07" db="EMBL/GenBank/DDBJ databases">
        <authorList>
            <consortium name="The Broad Institute Genome Sequencing Platform"/>
            <person name="Cuomo C."/>
            <person name="Litvintseva A."/>
            <person name="Chen Y."/>
            <person name="Heitman J."/>
            <person name="Sun S."/>
            <person name="Springer D."/>
            <person name="Dromer F."/>
            <person name="Young S.K."/>
            <person name="Zeng Q."/>
            <person name="Gargeya S."/>
            <person name="Fitzgerald M."/>
            <person name="Abouelleil A."/>
            <person name="Alvarado L."/>
            <person name="Berlin A.M."/>
            <person name="Chapman S.B."/>
            <person name="Dewar J."/>
            <person name="Goldberg J."/>
            <person name="Griggs A."/>
            <person name="Gujja S."/>
            <person name="Hansen M."/>
            <person name="Howarth C."/>
            <person name="Imamovic A."/>
            <person name="Larimer J."/>
            <person name="McCowan C."/>
            <person name="Murphy C."/>
            <person name="Pearson M."/>
            <person name="Priest M."/>
            <person name="Roberts A."/>
            <person name="Saif S."/>
            <person name="Shea T."/>
            <person name="Sykes S."/>
            <person name="Wortman J."/>
            <person name="Nusbaum C."/>
            <person name="Birren B."/>
        </authorList>
    </citation>
    <scope>NUCLEOTIDE SEQUENCE</scope>
    <source>
        <strain evidence="8">CBS 10118</strain>
    </source>
</reference>
<comment type="subcellular location">
    <subcellularLocation>
        <location evidence="1">Nucleus</location>
    </subcellularLocation>
</comment>
<dbReference type="PROSITE" id="PS50013">
    <property type="entry name" value="CHROMO_2"/>
    <property type="match status" value="1"/>
</dbReference>
<dbReference type="RefSeq" id="XP_019042713.2">
    <property type="nucleotide sequence ID" value="XM_019195000.2"/>
</dbReference>
<dbReference type="Gene3D" id="3.30.40.10">
    <property type="entry name" value="Zinc/RING finger domain, C3HC4 (zinc finger)"/>
    <property type="match status" value="1"/>
</dbReference>
<dbReference type="Pfam" id="PF00628">
    <property type="entry name" value="PHD"/>
    <property type="match status" value="1"/>
</dbReference>
<feature type="compositionally biased region" description="Basic residues" evidence="6">
    <location>
        <begin position="307"/>
        <end position="320"/>
    </location>
</feature>
<dbReference type="GO" id="GO:0008270">
    <property type="term" value="F:zinc ion binding"/>
    <property type="evidence" value="ECO:0007669"/>
    <property type="project" value="UniProtKB-KW"/>
</dbReference>
<evidence type="ECO:0000256" key="3">
    <source>
        <dbReference type="ARBA" id="ARBA00022771"/>
    </source>
</evidence>
<dbReference type="Pfam" id="PF00385">
    <property type="entry name" value="Chromo"/>
    <property type="match status" value="1"/>
</dbReference>
<dbReference type="SUPFAM" id="SSF54160">
    <property type="entry name" value="Chromo domain-like"/>
    <property type="match status" value="1"/>
</dbReference>
<reference evidence="8" key="2">
    <citation type="submission" date="2024-02" db="EMBL/GenBank/DDBJ databases">
        <title>Comparative genomics of Cryptococcus and Kwoniella reveals pathogenesis evolution and contrasting modes of karyotype evolution via chromosome fusion or intercentromeric recombination.</title>
        <authorList>
            <person name="Coelho M.A."/>
            <person name="David-Palma M."/>
            <person name="Shea T."/>
            <person name="Bowers K."/>
            <person name="McGinley-Smith S."/>
            <person name="Mohammad A.W."/>
            <person name="Gnirke A."/>
            <person name="Yurkov A.M."/>
            <person name="Nowrousian M."/>
            <person name="Sun S."/>
            <person name="Cuomo C.A."/>
            <person name="Heitman J."/>
        </authorList>
    </citation>
    <scope>NUCLEOTIDE SEQUENCE</scope>
    <source>
        <strain evidence="8">CBS 10118</strain>
    </source>
</reference>
<feature type="compositionally biased region" description="Basic and acidic residues" evidence="6">
    <location>
        <begin position="267"/>
        <end position="287"/>
    </location>
</feature>
<dbReference type="KEGG" id="kbi:30212818"/>
<dbReference type="PROSITE" id="PS00598">
    <property type="entry name" value="CHROMO_1"/>
    <property type="match status" value="1"/>
</dbReference>
<keyword evidence="5" id="KW-0539">Nucleus</keyword>
<feature type="region of interest" description="Disordered" evidence="6">
    <location>
        <begin position="247"/>
        <end position="466"/>
    </location>
</feature>
<evidence type="ECO:0000256" key="4">
    <source>
        <dbReference type="ARBA" id="ARBA00022833"/>
    </source>
</evidence>
<sequence>MSSSFNTQLPTPTSSFSTQRDDPIPSSSRNRSYRPSPTPSSSTQPTQSITQELFRITQLLLPLEREITKSSRKTDDALEYLKTTIDERFSRTDRILEEIREEGRRNHGDLRGLIEGLGGRLEGLERVCKYLAGREILSGNGTGQEGKGSGSGGGTREGTPHSNGVDHQDGASRNGFLGFDRDGTQEIVDGGDKIFDGSLDDSAFQDEVMLDDNDNVNGDDNQGLFMDLDNDNGFQPLDMEVGINPQEIMRSPSPNVPSLPLQLDEGESSRGMREKIAAVLSREKESSEIPPPDNLNEAGYEEPVPTRSRRSARVSTHHQKSTISPDPSQSSSLTPHPDVAEEDEEGSGTGSSKPPARLPFPPRSPASPSSGSPNTQIKKRARARRQNLENNHDQVQVRRSRDSTFEPTTTRSHNHLQDEVENSSESPKKRRRKGNTGQSTVPKPRSSIVKTEDKKPHPNSKYTQKGTARIRKFKGQVRLAQKCLAPSDGDRATEATWPNKGPNTAKGRLEEIICDTCKGRCHWSCAGIPEEKDMSQENWICPDCEYKVQVQETPAVLIDTAQQLKCIRYNCILREKRAIEHQAGEEERYFVEKVVGRKAVAREPDSQKRIFKYLVKWDGYELGDCTWEPLENLEHHSERLLAKFEDSAKRTKSNLKLRVCILPEARKFWDEVTGDAIVDATKSESEGEENDQDEDEDEDEDEDGEKVGGEELEGVQMEMEQGGDDVQKDGDKVEAQGLADEDEAMIIGNGDEDGDDINMNAQGVNGNHQRQSQNIDQDISERTEDPSEPIDDNQQILDGMTNPHKNGEEGTMNWMKMGMTMPDLNLDHPISRIKEKEKERTKRWKKGRTFFGIRMF</sequence>
<evidence type="ECO:0000256" key="2">
    <source>
        <dbReference type="ARBA" id="ARBA00022723"/>
    </source>
</evidence>
<keyword evidence="4" id="KW-0862">Zinc</keyword>
<evidence type="ECO:0000313" key="9">
    <source>
        <dbReference type="Proteomes" id="UP000092730"/>
    </source>
</evidence>
<dbReference type="GO" id="GO:0006338">
    <property type="term" value="P:chromatin remodeling"/>
    <property type="evidence" value="ECO:0007669"/>
    <property type="project" value="UniProtKB-ARBA"/>
</dbReference>
<dbReference type="InterPro" id="IPR051219">
    <property type="entry name" value="Heterochromatin_chromo-domain"/>
</dbReference>
<dbReference type="InterPro" id="IPR013083">
    <property type="entry name" value="Znf_RING/FYVE/PHD"/>
</dbReference>
<dbReference type="InterPro" id="IPR000953">
    <property type="entry name" value="Chromo/chromo_shadow_dom"/>
</dbReference>
<evidence type="ECO:0000256" key="5">
    <source>
        <dbReference type="ARBA" id="ARBA00023242"/>
    </source>
</evidence>
<feature type="compositionally biased region" description="Low complexity" evidence="6">
    <location>
        <begin position="24"/>
        <end position="49"/>
    </location>
</feature>
<organism evidence="8 9">
    <name type="scientific">Kwoniella bestiolae CBS 10118</name>
    <dbReference type="NCBI Taxonomy" id="1296100"/>
    <lineage>
        <taxon>Eukaryota</taxon>
        <taxon>Fungi</taxon>
        <taxon>Dikarya</taxon>
        <taxon>Basidiomycota</taxon>
        <taxon>Agaricomycotina</taxon>
        <taxon>Tremellomycetes</taxon>
        <taxon>Tremellales</taxon>
        <taxon>Cryptococcaceae</taxon>
        <taxon>Kwoniella</taxon>
    </lineage>
</organism>
<evidence type="ECO:0000259" key="7">
    <source>
        <dbReference type="PROSITE" id="PS50013"/>
    </source>
</evidence>
<keyword evidence="2" id="KW-0479">Metal-binding</keyword>